<dbReference type="Pfam" id="PF13545">
    <property type="entry name" value="HTH_Crp_2"/>
    <property type="match status" value="1"/>
</dbReference>
<dbReference type="Proteomes" id="UP000321960">
    <property type="component" value="Unassembled WGS sequence"/>
</dbReference>
<keyword evidence="8" id="KW-1185">Reference proteome</keyword>
<dbReference type="SUPFAM" id="SSF46785">
    <property type="entry name" value="Winged helix' DNA-binding domain"/>
    <property type="match status" value="1"/>
</dbReference>
<dbReference type="InterPro" id="IPR012318">
    <property type="entry name" value="HTH_CRP"/>
</dbReference>
<proteinExistence type="predicted"/>
<evidence type="ECO:0000313" key="6">
    <source>
        <dbReference type="EMBL" id="GLS62828.1"/>
    </source>
</evidence>
<reference evidence="8" key="2">
    <citation type="journal article" date="2019" name="Int. J. Syst. Evol. Microbiol.">
        <title>The Global Catalogue of Microorganisms (GCM) 10K type strain sequencing project: providing services to taxonomists for standard genome sequencing and annotation.</title>
        <authorList>
            <consortium name="The Broad Institute Genomics Platform"/>
            <consortium name="The Broad Institute Genome Sequencing Center for Infectious Disease"/>
            <person name="Wu L."/>
            <person name="Ma J."/>
        </authorList>
    </citation>
    <scope>NUCLEOTIDE SEQUENCE [LARGE SCALE GENOMIC DNA]</scope>
    <source>
        <strain evidence="8">NBRC 107715</strain>
    </source>
</reference>
<dbReference type="Proteomes" id="UP001156856">
    <property type="component" value="Unassembled WGS sequence"/>
</dbReference>
<evidence type="ECO:0000256" key="3">
    <source>
        <dbReference type="ARBA" id="ARBA00023163"/>
    </source>
</evidence>
<sequence length="248" mass="27935">MPSSPDTHSLEMLVRRLESIATLSDEERQAILSLPARTRVLKAGHDIVREGDKPSHCCLILSGWAYRYKLIDQGRRQIFSFHIPGDIPDLQSLHIHTMDHSAATLTESTLAFLPHENLLDLTTRFPSLAAILWRETLIDAAIFREWMVGMGRRTAFERIAHLFCELYLKLQAVGLAQSYRCALPITQIDLGDALGLTNVHVNRVLKEMREQGLITLRGGTLVIESWDELIGACGFDPTYLHLEKRAAA</sequence>
<keyword evidence="2" id="KW-0238">DNA-binding</keyword>
<dbReference type="PRINTS" id="PR00034">
    <property type="entry name" value="HTHCRP"/>
</dbReference>
<dbReference type="InterPro" id="IPR036388">
    <property type="entry name" value="WH-like_DNA-bd_sf"/>
</dbReference>
<name>A0A512J3C2_9HYPH</name>
<dbReference type="GO" id="GO:0003700">
    <property type="term" value="F:DNA-binding transcription factor activity"/>
    <property type="evidence" value="ECO:0007669"/>
    <property type="project" value="TreeGrafter"/>
</dbReference>
<dbReference type="EMBL" id="BJZU01000045">
    <property type="protein sequence ID" value="GEP04456.1"/>
    <property type="molecule type" value="Genomic_DNA"/>
</dbReference>
<keyword evidence="1" id="KW-0805">Transcription regulation</keyword>
<protein>
    <submittedName>
        <fullName evidence="5">Crp/Fnr family transcriptional regulator</fullName>
    </submittedName>
</protein>
<feature type="domain" description="HTH crp-type" evidence="4">
    <location>
        <begin position="153"/>
        <end position="227"/>
    </location>
</feature>
<evidence type="ECO:0000313" key="8">
    <source>
        <dbReference type="Proteomes" id="UP001156856"/>
    </source>
</evidence>
<evidence type="ECO:0000256" key="1">
    <source>
        <dbReference type="ARBA" id="ARBA00023015"/>
    </source>
</evidence>
<dbReference type="PANTHER" id="PTHR24567">
    <property type="entry name" value="CRP FAMILY TRANSCRIPTIONAL REGULATORY PROTEIN"/>
    <property type="match status" value="1"/>
</dbReference>
<dbReference type="GO" id="GO:0005829">
    <property type="term" value="C:cytosol"/>
    <property type="evidence" value="ECO:0007669"/>
    <property type="project" value="TreeGrafter"/>
</dbReference>
<reference evidence="6" key="4">
    <citation type="submission" date="2023-01" db="EMBL/GenBank/DDBJ databases">
        <title>Draft genome sequence of Methylobacterium oxalidis strain NBRC 107715.</title>
        <authorList>
            <person name="Sun Q."/>
            <person name="Mori K."/>
        </authorList>
    </citation>
    <scope>NUCLEOTIDE SEQUENCE</scope>
    <source>
        <strain evidence="6">NBRC 107715</strain>
    </source>
</reference>
<dbReference type="SMART" id="SM00100">
    <property type="entry name" value="cNMP"/>
    <property type="match status" value="1"/>
</dbReference>
<dbReference type="PROSITE" id="PS51063">
    <property type="entry name" value="HTH_CRP_2"/>
    <property type="match status" value="1"/>
</dbReference>
<dbReference type="SUPFAM" id="SSF51206">
    <property type="entry name" value="cAMP-binding domain-like"/>
    <property type="match status" value="1"/>
</dbReference>
<dbReference type="CDD" id="cd00038">
    <property type="entry name" value="CAP_ED"/>
    <property type="match status" value="1"/>
</dbReference>
<reference evidence="6" key="1">
    <citation type="journal article" date="2014" name="Int. J. Syst. Evol. Microbiol.">
        <title>Complete genome of a new Firmicutes species belonging to the dominant human colonic microbiota ('Ruminococcus bicirculans') reveals two chromosomes and a selective capacity to utilize plant glucans.</title>
        <authorList>
            <consortium name="NISC Comparative Sequencing Program"/>
            <person name="Wegmann U."/>
            <person name="Louis P."/>
            <person name="Goesmann A."/>
            <person name="Henrissat B."/>
            <person name="Duncan S.H."/>
            <person name="Flint H.J."/>
        </authorList>
    </citation>
    <scope>NUCLEOTIDE SEQUENCE</scope>
    <source>
        <strain evidence="6">NBRC 107715</strain>
    </source>
</reference>
<evidence type="ECO:0000313" key="7">
    <source>
        <dbReference type="Proteomes" id="UP000321960"/>
    </source>
</evidence>
<organism evidence="5 7">
    <name type="scientific">Methylobacterium oxalidis</name>
    <dbReference type="NCBI Taxonomy" id="944322"/>
    <lineage>
        <taxon>Bacteria</taxon>
        <taxon>Pseudomonadati</taxon>
        <taxon>Pseudomonadota</taxon>
        <taxon>Alphaproteobacteria</taxon>
        <taxon>Hyphomicrobiales</taxon>
        <taxon>Methylobacteriaceae</taxon>
        <taxon>Methylobacterium</taxon>
    </lineage>
</organism>
<dbReference type="InterPro" id="IPR000595">
    <property type="entry name" value="cNMP-bd_dom"/>
</dbReference>
<dbReference type="EMBL" id="BSPK01000017">
    <property type="protein sequence ID" value="GLS62828.1"/>
    <property type="molecule type" value="Genomic_DNA"/>
</dbReference>
<evidence type="ECO:0000313" key="5">
    <source>
        <dbReference type="EMBL" id="GEP04456.1"/>
    </source>
</evidence>
<dbReference type="InterPro" id="IPR018490">
    <property type="entry name" value="cNMP-bd_dom_sf"/>
</dbReference>
<dbReference type="OrthoDB" id="7584044at2"/>
<evidence type="ECO:0000256" key="2">
    <source>
        <dbReference type="ARBA" id="ARBA00023125"/>
    </source>
</evidence>
<dbReference type="InterPro" id="IPR050397">
    <property type="entry name" value="Env_Response_Regulators"/>
</dbReference>
<dbReference type="PANTHER" id="PTHR24567:SF68">
    <property type="entry name" value="DNA-BINDING TRANSCRIPTIONAL DUAL REGULATOR CRP"/>
    <property type="match status" value="1"/>
</dbReference>
<dbReference type="RefSeq" id="WP_147026083.1">
    <property type="nucleotide sequence ID" value="NZ_BJZU01000045.1"/>
</dbReference>
<dbReference type="SMART" id="SM00419">
    <property type="entry name" value="HTH_CRP"/>
    <property type="match status" value="1"/>
</dbReference>
<evidence type="ECO:0000259" key="4">
    <source>
        <dbReference type="PROSITE" id="PS51063"/>
    </source>
</evidence>
<keyword evidence="3" id="KW-0804">Transcription</keyword>
<dbReference type="InterPro" id="IPR036390">
    <property type="entry name" value="WH_DNA-bd_sf"/>
</dbReference>
<dbReference type="Pfam" id="PF00027">
    <property type="entry name" value="cNMP_binding"/>
    <property type="match status" value="1"/>
</dbReference>
<dbReference type="GO" id="GO:0003677">
    <property type="term" value="F:DNA binding"/>
    <property type="evidence" value="ECO:0007669"/>
    <property type="project" value="UniProtKB-KW"/>
</dbReference>
<reference evidence="5 7" key="3">
    <citation type="submission" date="2019-07" db="EMBL/GenBank/DDBJ databases">
        <title>Whole genome shotgun sequence of Methylobacterium oxalidis NBRC 107715.</title>
        <authorList>
            <person name="Hosoyama A."/>
            <person name="Uohara A."/>
            <person name="Ohji S."/>
            <person name="Ichikawa N."/>
        </authorList>
    </citation>
    <scope>NUCLEOTIDE SEQUENCE [LARGE SCALE GENOMIC DNA]</scope>
    <source>
        <strain evidence="5 7">NBRC 107715</strain>
    </source>
</reference>
<gene>
    <name evidence="6" type="ORF">GCM10007888_12090</name>
    <name evidence="5" type="ORF">MOX02_24940</name>
</gene>
<dbReference type="Gene3D" id="2.60.120.10">
    <property type="entry name" value="Jelly Rolls"/>
    <property type="match status" value="1"/>
</dbReference>
<accession>A0A512J3C2</accession>
<dbReference type="AlphaFoldDB" id="A0A512J3C2"/>
<dbReference type="Gene3D" id="1.10.10.10">
    <property type="entry name" value="Winged helix-like DNA-binding domain superfamily/Winged helix DNA-binding domain"/>
    <property type="match status" value="1"/>
</dbReference>
<comment type="caution">
    <text evidence="5">The sequence shown here is derived from an EMBL/GenBank/DDBJ whole genome shotgun (WGS) entry which is preliminary data.</text>
</comment>
<dbReference type="InterPro" id="IPR014710">
    <property type="entry name" value="RmlC-like_jellyroll"/>
</dbReference>